<dbReference type="Gene3D" id="3.30.70.640">
    <property type="entry name" value="Molybdopterin cofactor biosynthesis C (MoaC) domain"/>
    <property type="match status" value="1"/>
</dbReference>
<keyword evidence="6" id="KW-1185">Reference proteome</keyword>
<comment type="caution">
    <text evidence="5">The sequence shown here is derived from an EMBL/GenBank/DDBJ whole genome shotgun (WGS) entry which is preliminary data.</text>
</comment>
<feature type="domain" description="Molybdopterin cofactor biosynthesis C (MoaC)" evidence="4">
    <location>
        <begin position="19"/>
        <end position="156"/>
    </location>
</feature>
<evidence type="ECO:0000256" key="3">
    <source>
        <dbReference type="ARBA" id="ARBA00055087"/>
    </source>
</evidence>
<dbReference type="UniPathway" id="UPA00344"/>
<dbReference type="Proteomes" id="UP000642829">
    <property type="component" value="Unassembled WGS sequence"/>
</dbReference>
<dbReference type="GO" id="GO:0006777">
    <property type="term" value="P:Mo-molybdopterin cofactor biosynthetic process"/>
    <property type="evidence" value="ECO:0007669"/>
    <property type="project" value="UniProtKB-KW"/>
</dbReference>
<dbReference type="Pfam" id="PF01967">
    <property type="entry name" value="MoaC"/>
    <property type="match status" value="1"/>
</dbReference>
<evidence type="ECO:0000256" key="2">
    <source>
        <dbReference type="ARBA" id="ARBA00023150"/>
    </source>
</evidence>
<proteinExistence type="predicted"/>
<dbReference type="InterPro" id="IPR002820">
    <property type="entry name" value="Mopterin_CF_biosynth-C_dom"/>
</dbReference>
<evidence type="ECO:0000259" key="4">
    <source>
        <dbReference type="Pfam" id="PF01967"/>
    </source>
</evidence>
<keyword evidence="2" id="KW-0501">Molybdenum cofactor biosynthesis</keyword>
<dbReference type="InterPro" id="IPR023045">
    <property type="entry name" value="MoaC"/>
</dbReference>
<gene>
    <name evidence="5" type="primary">moaC</name>
    <name evidence="5" type="ORF">GCM10007047_15750</name>
</gene>
<accession>A0A8J3DB96</accession>
<name>A0A8J3DB96_9BACT</name>
<reference evidence="5" key="1">
    <citation type="journal article" date="2014" name="Int. J. Syst. Evol. Microbiol.">
        <title>Complete genome sequence of Corynebacterium casei LMG S-19264T (=DSM 44701T), isolated from a smear-ripened cheese.</title>
        <authorList>
            <consortium name="US DOE Joint Genome Institute (JGI-PGF)"/>
            <person name="Walter F."/>
            <person name="Albersmeier A."/>
            <person name="Kalinowski J."/>
            <person name="Ruckert C."/>
        </authorList>
    </citation>
    <scope>NUCLEOTIDE SEQUENCE</scope>
    <source>
        <strain evidence="5">KCTC 12870</strain>
    </source>
</reference>
<dbReference type="InterPro" id="IPR036522">
    <property type="entry name" value="MoaC_sf"/>
</dbReference>
<sequence length="163" mass="17633">MVIMNEGLTHLDESARPRMVDIAEKAITTRVAVAEAVVVFPRDAWVHLVDNGFTTKKGALLDVARVAGTMGVKQTSQWVPFCHPLPIDGCSFEITPSPDLPQLVVRCSVKTTARTGVEMEALTGVTAAALTIYDMTKALGHGIEIQRTRLISKTGGKQDYLAE</sequence>
<dbReference type="NCBIfam" id="NF006870">
    <property type="entry name" value="PRK09364.1"/>
    <property type="match status" value="1"/>
</dbReference>
<evidence type="ECO:0000256" key="1">
    <source>
        <dbReference type="ARBA" id="ARBA00005046"/>
    </source>
</evidence>
<reference evidence="5" key="2">
    <citation type="submission" date="2020-09" db="EMBL/GenBank/DDBJ databases">
        <authorList>
            <person name="Sun Q."/>
            <person name="Kim S."/>
        </authorList>
    </citation>
    <scope>NUCLEOTIDE SEQUENCE</scope>
    <source>
        <strain evidence="5">KCTC 12870</strain>
    </source>
</reference>
<comment type="pathway">
    <text evidence="1">Cofactor biosynthesis; molybdopterin biosynthesis.</text>
</comment>
<evidence type="ECO:0000313" key="6">
    <source>
        <dbReference type="Proteomes" id="UP000642829"/>
    </source>
</evidence>
<dbReference type="EMBL" id="BMXG01000008">
    <property type="protein sequence ID" value="GHC00306.1"/>
    <property type="molecule type" value="Genomic_DNA"/>
</dbReference>
<dbReference type="AlphaFoldDB" id="A0A8J3DB96"/>
<comment type="function">
    <text evidence="3">Catalyzes the conversion of (8S)-3',8-cyclo-7,8-dihydroguanosine 5'-triphosphate to cyclic pyranopterin monophosphate (cPMP).</text>
</comment>
<organism evidence="5 6">
    <name type="scientific">Cerasicoccus arenae</name>
    <dbReference type="NCBI Taxonomy" id="424488"/>
    <lineage>
        <taxon>Bacteria</taxon>
        <taxon>Pseudomonadati</taxon>
        <taxon>Verrucomicrobiota</taxon>
        <taxon>Opitutia</taxon>
        <taxon>Puniceicoccales</taxon>
        <taxon>Cerasicoccaceae</taxon>
        <taxon>Cerasicoccus</taxon>
    </lineage>
</organism>
<protein>
    <submittedName>
        <fullName evidence="5">Cyclic pyranopterin monophosphate synthase accessory protein</fullName>
    </submittedName>
</protein>
<evidence type="ECO:0000313" key="5">
    <source>
        <dbReference type="EMBL" id="GHC00306.1"/>
    </source>
</evidence>
<dbReference type="NCBIfam" id="TIGR00581">
    <property type="entry name" value="moaC"/>
    <property type="match status" value="1"/>
</dbReference>
<dbReference type="SUPFAM" id="SSF55040">
    <property type="entry name" value="Molybdenum cofactor biosynthesis protein C, MoaC"/>
    <property type="match status" value="1"/>
</dbReference>